<feature type="compositionally biased region" description="Basic and acidic residues" evidence="10">
    <location>
        <begin position="1"/>
        <end position="13"/>
    </location>
</feature>
<dbReference type="NCBIfam" id="TIGR01301">
    <property type="entry name" value="GPH_sucrose"/>
    <property type="match status" value="1"/>
</dbReference>
<comment type="pathway">
    <text evidence="2">Glycan biosynthesis; sucrose metabolism.</text>
</comment>
<evidence type="ECO:0000256" key="9">
    <source>
        <dbReference type="ARBA" id="ARBA00023136"/>
    </source>
</evidence>
<feature type="transmembrane region" description="Helical" evidence="11">
    <location>
        <begin position="298"/>
        <end position="318"/>
    </location>
</feature>
<feature type="compositionally biased region" description="Polar residues" evidence="10">
    <location>
        <begin position="21"/>
        <end position="33"/>
    </location>
</feature>
<dbReference type="Proteomes" id="UP001497444">
    <property type="component" value="Chromosome 15"/>
</dbReference>
<feature type="transmembrane region" description="Helical" evidence="11">
    <location>
        <begin position="123"/>
        <end position="146"/>
    </location>
</feature>
<gene>
    <name evidence="12" type="ORF">CSSPJE1EN1_LOCUS8190</name>
</gene>
<feature type="transmembrane region" description="Helical" evidence="11">
    <location>
        <begin position="459"/>
        <end position="479"/>
    </location>
</feature>
<dbReference type="InterPro" id="IPR036259">
    <property type="entry name" value="MFS_trans_sf"/>
</dbReference>
<dbReference type="CDD" id="cd17313">
    <property type="entry name" value="MFS_SLC45_SUC"/>
    <property type="match status" value="1"/>
</dbReference>
<feature type="transmembrane region" description="Helical" evidence="11">
    <location>
        <begin position="48"/>
        <end position="69"/>
    </location>
</feature>
<feature type="transmembrane region" description="Helical" evidence="11">
    <location>
        <begin position="158"/>
        <end position="176"/>
    </location>
</feature>
<feature type="transmembrane region" description="Helical" evidence="11">
    <location>
        <begin position="200"/>
        <end position="223"/>
    </location>
</feature>
<name>A0ABP0W8C8_9BRYO</name>
<evidence type="ECO:0000313" key="12">
    <source>
        <dbReference type="EMBL" id="CAK9262712.1"/>
    </source>
</evidence>
<reference evidence="12" key="1">
    <citation type="submission" date="2024-02" db="EMBL/GenBank/DDBJ databases">
        <authorList>
            <consortium name="ELIXIR-Norway"/>
            <consortium name="Elixir Norway"/>
        </authorList>
    </citation>
    <scope>NUCLEOTIDE SEQUENCE</scope>
</reference>
<evidence type="ECO:0000256" key="11">
    <source>
        <dbReference type="SAM" id="Phobius"/>
    </source>
</evidence>
<evidence type="ECO:0000256" key="6">
    <source>
        <dbReference type="ARBA" id="ARBA00022692"/>
    </source>
</evidence>
<evidence type="ECO:0000256" key="3">
    <source>
        <dbReference type="ARBA" id="ARBA00007134"/>
    </source>
</evidence>
<feature type="transmembrane region" description="Helical" evidence="11">
    <location>
        <begin position="81"/>
        <end position="102"/>
    </location>
</feature>
<accession>A0ABP0W8C8</accession>
<feature type="transmembrane region" description="Helical" evidence="11">
    <location>
        <begin position="243"/>
        <end position="263"/>
    </location>
</feature>
<comment type="subcellular location">
    <subcellularLocation>
        <location evidence="1">Membrane</location>
        <topology evidence="1">Multi-pass membrane protein</topology>
    </subcellularLocation>
</comment>
<keyword evidence="7" id="KW-0769">Symport</keyword>
<feature type="transmembrane region" description="Helical" evidence="11">
    <location>
        <begin position="352"/>
        <end position="372"/>
    </location>
</feature>
<feature type="transmembrane region" description="Helical" evidence="11">
    <location>
        <begin position="414"/>
        <end position="438"/>
    </location>
</feature>
<evidence type="ECO:0000256" key="8">
    <source>
        <dbReference type="ARBA" id="ARBA00022989"/>
    </source>
</evidence>
<evidence type="ECO:0000313" key="13">
    <source>
        <dbReference type="Proteomes" id="UP001497444"/>
    </source>
</evidence>
<comment type="similarity">
    <text evidence="3">Belongs to the glycoside-pentoside-hexuronide (GPH) cation symporter transporter (TC 2.A.2.4) family.</text>
</comment>
<evidence type="ECO:0000256" key="10">
    <source>
        <dbReference type="SAM" id="MobiDB-lite"/>
    </source>
</evidence>
<protein>
    <recommendedName>
        <fullName evidence="14">Sucrose transporter</fullName>
    </recommendedName>
</protein>
<feature type="transmembrane region" description="Helical" evidence="11">
    <location>
        <begin position="379"/>
        <end position="402"/>
    </location>
</feature>
<dbReference type="PANTHER" id="PTHR19432">
    <property type="entry name" value="SUGAR TRANSPORTER"/>
    <property type="match status" value="1"/>
</dbReference>
<evidence type="ECO:0000256" key="7">
    <source>
        <dbReference type="ARBA" id="ARBA00022847"/>
    </source>
</evidence>
<evidence type="ECO:0008006" key="14">
    <source>
        <dbReference type="Google" id="ProtNLM"/>
    </source>
</evidence>
<proteinExistence type="inferred from homology"/>
<evidence type="ECO:0000256" key="2">
    <source>
        <dbReference type="ARBA" id="ARBA00004914"/>
    </source>
</evidence>
<keyword evidence="4" id="KW-0813">Transport</keyword>
<dbReference type="Gene3D" id="1.20.1250.20">
    <property type="entry name" value="MFS general substrate transporter like domains"/>
    <property type="match status" value="1"/>
</dbReference>
<feature type="region of interest" description="Disordered" evidence="10">
    <location>
        <begin position="1"/>
        <end position="45"/>
    </location>
</feature>
<keyword evidence="6 11" id="KW-0812">Transmembrane</keyword>
<keyword evidence="13" id="KW-1185">Reference proteome</keyword>
<organism evidence="12 13">
    <name type="scientific">Sphagnum jensenii</name>
    <dbReference type="NCBI Taxonomy" id="128206"/>
    <lineage>
        <taxon>Eukaryota</taxon>
        <taxon>Viridiplantae</taxon>
        <taxon>Streptophyta</taxon>
        <taxon>Embryophyta</taxon>
        <taxon>Bryophyta</taxon>
        <taxon>Sphagnophytina</taxon>
        <taxon>Sphagnopsida</taxon>
        <taxon>Sphagnales</taxon>
        <taxon>Sphagnaceae</taxon>
        <taxon>Sphagnum</taxon>
    </lineage>
</organism>
<keyword evidence="8 11" id="KW-1133">Transmembrane helix</keyword>
<keyword evidence="5" id="KW-0762">Sugar transport</keyword>
<evidence type="ECO:0000256" key="4">
    <source>
        <dbReference type="ARBA" id="ARBA00022448"/>
    </source>
</evidence>
<dbReference type="SUPFAM" id="SSF103473">
    <property type="entry name" value="MFS general substrate transporter"/>
    <property type="match status" value="1"/>
</dbReference>
<dbReference type="Pfam" id="PF13347">
    <property type="entry name" value="MFS_2"/>
    <property type="match status" value="1"/>
</dbReference>
<dbReference type="EMBL" id="OZ020110">
    <property type="protein sequence ID" value="CAK9262712.1"/>
    <property type="molecule type" value="Genomic_DNA"/>
</dbReference>
<sequence>MEKQGTKWKDPHPRRQMNHPRGQTTRGTSTMREQNGLPRKSNKGKNRVPISALIQVASVAAGVQFGWALQLSLLTPYVQELGIPHAWASLIWLCGPISGMFVQPIVGHYSDGCTSRYGRRRPFIVAGATSIVLGILTIGFSADLGFLLGDTLVSRPRAIFVFVLGFWILDLANNVLQGPCRALLADFTGKDQRRTRRANAFFSLFMALGNVLGYATGAYSGWWRIFPFTVTSACNVACANLKAAFLLGIMLLAFTTFLSVTAASEIPYEEEGEGLIEVESEAMLFELIGALRDLPRSMWYILLVTALTWIAWFPFLLFDTDWMGREVFRGEPSSLDPLVSKRYYDGVHMGSLGLMLNSLVLGLFSLCIDFLCRKLGSKYVWGLANMVMAACFAGTAVITAIAKRTATTADEAPVPIVTYAALAVFAILGAPLAVTFSVPYSLTATFTEKVGGGQGLSMGVLNLSVVLPQIVVSLGAGSWDEIFGGGNMPAFLLAAGAAFCGSIAAVLVLPRPPSDPRSSNRVLLGHSSPIP</sequence>
<dbReference type="PANTHER" id="PTHR19432:SF90">
    <property type="entry name" value="SUCROSE TRANSPORT PROTEIN SUC4"/>
    <property type="match status" value="1"/>
</dbReference>
<keyword evidence="9 11" id="KW-0472">Membrane</keyword>
<feature type="transmembrane region" description="Helical" evidence="11">
    <location>
        <begin position="491"/>
        <end position="509"/>
    </location>
</feature>
<dbReference type="InterPro" id="IPR005989">
    <property type="entry name" value="Suc_symporter_pln"/>
</dbReference>
<evidence type="ECO:0000256" key="1">
    <source>
        <dbReference type="ARBA" id="ARBA00004141"/>
    </source>
</evidence>
<evidence type="ECO:0000256" key="5">
    <source>
        <dbReference type="ARBA" id="ARBA00022597"/>
    </source>
</evidence>